<evidence type="ECO:0000313" key="6">
    <source>
        <dbReference type="Proteomes" id="UP000472839"/>
    </source>
</evidence>
<dbReference type="PANTHER" id="PTHR33055">
    <property type="entry name" value="TRANSPOSASE FOR INSERTION SEQUENCE ELEMENT IS1111A"/>
    <property type="match status" value="1"/>
</dbReference>
<dbReference type="InterPro" id="IPR003346">
    <property type="entry name" value="Transposase_20"/>
</dbReference>
<dbReference type="Proteomes" id="UP000472839">
    <property type="component" value="Unassembled WGS sequence"/>
</dbReference>
<dbReference type="GO" id="GO:0003677">
    <property type="term" value="F:DNA binding"/>
    <property type="evidence" value="ECO:0007669"/>
    <property type="project" value="InterPro"/>
</dbReference>
<reference evidence="5 6" key="1">
    <citation type="submission" date="2019-10" db="EMBL/GenBank/DDBJ databases">
        <title>Poseidonibacter ostreae sp. nov., isolated from the gut of the Ostrea denselamellosa.</title>
        <authorList>
            <person name="Choi A."/>
        </authorList>
    </citation>
    <scope>NUCLEOTIDE SEQUENCE [LARGE SCALE GENOMIC DNA]</scope>
    <source>
        <strain evidence="3 6">SJOD-M-33</strain>
        <strain evidence="4 5">SJOD-M-5</strain>
    </source>
</reference>
<keyword evidence="5" id="KW-1185">Reference proteome</keyword>
<dbReference type="EMBL" id="WFKK01000117">
    <property type="protein sequence ID" value="KAB7882969.1"/>
    <property type="molecule type" value="Genomic_DNA"/>
</dbReference>
<dbReference type="AlphaFoldDB" id="A0A6L4WMU8"/>
<sequence length="406" mass="46049">MYYVGIDVAKEKHYVCILDEDTQIVSKPFWIYSDVLGLKELIKRLSDLSLNCDDFIIGVESTGAFSENIYEFLSDLDFKVILLNSYQTSKYRDFSTMKKVKNDSIDAYIIAELLSSGKYKQSHISSDDYHTLKVLGRLKKSLDDKIKTIKREISTVIATVNPEITHVFKNIFTKTALVIIKEYPTSVDLKKTTLKRLLKLFRGIKGNNFSEVKAMQLIDLANSSIYNGRAQDARSLMIKTNIKILELLCQEKENIENQINTLIEENQDDDFSSSIKNLKTIPGVADKTISAILGECGDLKRFDSVKSFIGYLGLYPTQYQSGNSLSVGRLAQRGIPIAKHALYMSAVSSVLHNDELRKIFRDKVSAGKSKKEALIIIAKKIAAIIYSIFKYNQPYNPNRVLVPYRK</sequence>
<dbReference type="GO" id="GO:0006313">
    <property type="term" value="P:DNA transposition"/>
    <property type="evidence" value="ECO:0007669"/>
    <property type="project" value="InterPro"/>
</dbReference>
<dbReference type="GO" id="GO:0004803">
    <property type="term" value="F:transposase activity"/>
    <property type="evidence" value="ECO:0007669"/>
    <property type="project" value="InterPro"/>
</dbReference>
<dbReference type="PANTHER" id="PTHR33055:SF15">
    <property type="entry name" value="TRANSPOSASE-RELATED"/>
    <property type="match status" value="1"/>
</dbReference>
<evidence type="ECO:0000313" key="3">
    <source>
        <dbReference type="EMBL" id="KAB7882969.1"/>
    </source>
</evidence>
<comment type="caution">
    <text evidence="3">The sequence shown here is derived from an EMBL/GenBank/DDBJ whole genome shotgun (WGS) entry which is preliminary data.</text>
</comment>
<dbReference type="InterPro" id="IPR047650">
    <property type="entry name" value="Transpos_IS110"/>
</dbReference>
<dbReference type="Pfam" id="PF01548">
    <property type="entry name" value="DEDD_Tnp_IS110"/>
    <property type="match status" value="1"/>
</dbReference>
<evidence type="ECO:0000313" key="5">
    <source>
        <dbReference type="Proteomes" id="UP000461010"/>
    </source>
</evidence>
<dbReference type="Pfam" id="PF02371">
    <property type="entry name" value="Transposase_20"/>
    <property type="match status" value="1"/>
</dbReference>
<dbReference type="EMBL" id="WFKJ01000100">
    <property type="protein sequence ID" value="KAB7885637.1"/>
    <property type="molecule type" value="Genomic_DNA"/>
</dbReference>
<name>A0A6L4WMU8_9BACT</name>
<gene>
    <name evidence="4" type="ORF">GBG18_14935</name>
    <name evidence="3" type="ORF">GBG19_16360</name>
</gene>
<dbReference type="NCBIfam" id="NF033542">
    <property type="entry name" value="transpos_IS110"/>
    <property type="match status" value="1"/>
</dbReference>
<dbReference type="RefSeq" id="WP_152192363.1">
    <property type="nucleotide sequence ID" value="NZ_WFKI01000105.1"/>
</dbReference>
<evidence type="ECO:0000259" key="1">
    <source>
        <dbReference type="Pfam" id="PF01548"/>
    </source>
</evidence>
<dbReference type="Proteomes" id="UP000461010">
    <property type="component" value="Unassembled WGS sequence"/>
</dbReference>
<proteinExistence type="predicted"/>
<evidence type="ECO:0000259" key="2">
    <source>
        <dbReference type="Pfam" id="PF02371"/>
    </source>
</evidence>
<feature type="domain" description="Transposase IS116/IS110/IS902 C-terminal" evidence="2">
    <location>
        <begin position="276"/>
        <end position="358"/>
    </location>
</feature>
<protein>
    <submittedName>
        <fullName evidence="3">IS110 family transposase</fullName>
    </submittedName>
</protein>
<evidence type="ECO:0000313" key="4">
    <source>
        <dbReference type="EMBL" id="KAB7885637.1"/>
    </source>
</evidence>
<accession>A0A6L4WMU8</accession>
<feature type="domain" description="Transposase IS110-like N-terminal" evidence="1">
    <location>
        <begin position="4"/>
        <end position="162"/>
    </location>
</feature>
<organism evidence="3 6">
    <name type="scientific">Poseidonibacter ostreae</name>
    <dbReference type="NCBI Taxonomy" id="2654171"/>
    <lineage>
        <taxon>Bacteria</taxon>
        <taxon>Pseudomonadati</taxon>
        <taxon>Campylobacterota</taxon>
        <taxon>Epsilonproteobacteria</taxon>
        <taxon>Campylobacterales</taxon>
        <taxon>Arcobacteraceae</taxon>
        <taxon>Poseidonibacter</taxon>
    </lineage>
</organism>
<dbReference type="InterPro" id="IPR002525">
    <property type="entry name" value="Transp_IS110-like_N"/>
</dbReference>